<name>A0A0B7I3B2_9FLAO</name>
<dbReference type="EMBL" id="CDOK01000013">
    <property type="protein sequence ID" value="CEN46451.1"/>
    <property type="molecule type" value="Genomic_DNA"/>
</dbReference>
<dbReference type="Proteomes" id="UP000039370">
    <property type="component" value="Unassembled WGS sequence"/>
</dbReference>
<accession>A0A0B7I3B2</accession>
<organism evidence="1 2">
    <name type="scientific">Capnocytophaga canimorsus</name>
    <dbReference type="NCBI Taxonomy" id="28188"/>
    <lineage>
        <taxon>Bacteria</taxon>
        <taxon>Pseudomonadati</taxon>
        <taxon>Bacteroidota</taxon>
        <taxon>Flavobacteriia</taxon>
        <taxon>Flavobacteriales</taxon>
        <taxon>Flavobacteriaceae</taxon>
        <taxon>Capnocytophaga</taxon>
    </lineage>
</organism>
<gene>
    <name evidence="1" type="ORF">CCAN11_110001</name>
</gene>
<reference evidence="2" key="1">
    <citation type="submission" date="2015-01" db="EMBL/GenBank/DDBJ databases">
        <authorList>
            <person name="MANFREDI Pablo"/>
        </authorList>
    </citation>
    <scope>NUCLEOTIDE SEQUENCE [LARGE SCALE GENOMIC DNA]</scope>
    <source>
        <strain evidence="2">Cc11</strain>
    </source>
</reference>
<evidence type="ECO:0000313" key="1">
    <source>
        <dbReference type="EMBL" id="CEN46451.1"/>
    </source>
</evidence>
<sequence length="39" mass="4368">MDVSKTIYVEAGNGYDAQLSYVFPSKLGDYRAIFTQFTA</sequence>
<protein>
    <submittedName>
        <fullName evidence="1">Uncharacterized protein</fullName>
    </submittedName>
</protein>
<dbReference type="AlphaFoldDB" id="A0A0B7I3B2"/>
<evidence type="ECO:0000313" key="2">
    <source>
        <dbReference type="Proteomes" id="UP000039370"/>
    </source>
</evidence>
<proteinExistence type="predicted"/>